<dbReference type="Proteomes" id="UP001053296">
    <property type="component" value="Chromosome"/>
</dbReference>
<dbReference type="EMBL" id="AP024485">
    <property type="protein sequence ID" value="BCS87202.1"/>
    <property type="molecule type" value="Genomic_DNA"/>
</dbReference>
<evidence type="ECO:0000313" key="1">
    <source>
        <dbReference type="EMBL" id="BCS87202.1"/>
    </source>
</evidence>
<proteinExistence type="predicted"/>
<protein>
    <submittedName>
        <fullName evidence="1">Uncharacterized protein</fullName>
    </submittedName>
</protein>
<reference evidence="1" key="1">
    <citation type="journal article" date="2022" name="Arch. Microbiol.">
        <title>Pseudodesulfovibrio sediminis sp. nov., a mesophilic and neutrophilic sulfate-reducing bacterium isolated from sediment of a brackish lake.</title>
        <authorList>
            <person name="Takahashi A."/>
            <person name="Kojima H."/>
            <person name="Watanabe M."/>
            <person name="Fukui M."/>
        </authorList>
    </citation>
    <scope>NUCLEOTIDE SEQUENCE</scope>
    <source>
        <strain evidence="1">SF6</strain>
    </source>
</reference>
<keyword evidence="2" id="KW-1185">Reference proteome</keyword>
<name>A0ABN6EMB8_9BACT</name>
<organism evidence="1 2">
    <name type="scientific">Pseudodesulfovibrio sediminis</name>
    <dbReference type="NCBI Taxonomy" id="2810563"/>
    <lineage>
        <taxon>Bacteria</taxon>
        <taxon>Pseudomonadati</taxon>
        <taxon>Thermodesulfobacteriota</taxon>
        <taxon>Desulfovibrionia</taxon>
        <taxon>Desulfovibrionales</taxon>
        <taxon>Desulfovibrionaceae</taxon>
    </lineage>
</organism>
<evidence type="ECO:0000313" key="2">
    <source>
        <dbReference type="Proteomes" id="UP001053296"/>
    </source>
</evidence>
<gene>
    <name evidence="1" type="ORF">PSDVSF_04440</name>
</gene>
<sequence length="61" mass="6941">MYVVYCRLHAHLRTAGASKKAKAKKEKEAKAILVRVHANLFIIKGVVSQGKTAFSRFWRAR</sequence>
<accession>A0ABN6EMB8</accession>